<reference evidence="2" key="3">
    <citation type="submission" date="2020-02" db="EMBL/GenBank/DDBJ databases">
        <authorList>
            <person name="Matsumoto Y."/>
            <person name="Motooka D."/>
            <person name="Nakamura S."/>
        </authorList>
    </citation>
    <scope>NUCLEOTIDE SEQUENCE</scope>
    <source>
        <strain evidence="2">JCM 6377</strain>
    </source>
</reference>
<feature type="transmembrane region" description="Helical" evidence="1">
    <location>
        <begin position="139"/>
        <end position="159"/>
    </location>
</feature>
<dbReference type="Proteomes" id="UP000220914">
    <property type="component" value="Unassembled WGS sequence"/>
</dbReference>
<keyword evidence="4" id="KW-1185">Reference proteome</keyword>
<feature type="transmembrane region" description="Helical" evidence="1">
    <location>
        <begin position="81"/>
        <end position="104"/>
    </location>
</feature>
<dbReference type="RefSeq" id="WP_097942147.1">
    <property type="nucleotide sequence ID" value="NZ_BLKS01000001.1"/>
</dbReference>
<dbReference type="NCBIfam" id="TIGR03082">
    <property type="entry name" value="Gneg_AbrB_dup"/>
    <property type="match status" value="1"/>
</dbReference>
<dbReference type="InterPro" id="IPR017516">
    <property type="entry name" value="AbrB_dup"/>
</dbReference>
<dbReference type="GO" id="GO:0010468">
    <property type="term" value="P:regulation of gene expression"/>
    <property type="evidence" value="ECO:0007669"/>
    <property type="project" value="InterPro"/>
</dbReference>
<dbReference type="Proteomes" id="UP000465302">
    <property type="component" value="Unassembled WGS sequence"/>
</dbReference>
<feature type="transmembrane region" description="Helical" evidence="1">
    <location>
        <begin position="111"/>
        <end position="133"/>
    </location>
</feature>
<gene>
    <name evidence="3" type="ORF">CQY20_21700</name>
    <name evidence="2" type="ORF">MAGR_04070</name>
</gene>
<feature type="transmembrane region" description="Helical" evidence="1">
    <location>
        <begin position="56"/>
        <end position="75"/>
    </location>
</feature>
<organism evidence="3 4">
    <name type="scientific">Mycolicibacterium agri</name>
    <name type="common">Mycobacterium agri</name>
    <dbReference type="NCBI Taxonomy" id="36811"/>
    <lineage>
        <taxon>Bacteria</taxon>
        <taxon>Bacillati</taxon>
        <taxon>Actinomycetota</taxon>
        <taxon>Actinomycetes</taxon>
        <taxon>Mycobacteriales</taxon>
        <taxon>Mycobacteriaceae</taxon>
        <taxon>Mycolicibacterium</taxon>
    </lineage>
</organism>
<reference evidence="2 5" key="2">
    <citation type="journal article" date="2019" name="Emerg. Microbes Infect.">
        <title>Comprehensive subspecies identification of 175 nontuberculous mycobacteria species based on 7547 genomic profiles.</title>
        <authorList>
            <person name="Matsumoto Y."/>
            <person name="Kinjo T."/>
            <person name="Motooka D."/>
            <person name="Nabeya D."/>
            <person name="Jung N."/>
            <person name="Uechi K."/>
            <person name="Horii T."/>
            <person name="Iida T."/>
            <person name="Fujita J."/>
            <person name="Nakamura S."/>
        </authorList>
    </citation>
    <scope>NUCLEOTIDE SEQUENCE [LARGE SCALE GENOMIC DNA]</scope>
    <source>
        <strain evidence="2 5">JCM 6377</strain>
    </source>
</reference>
<dbReference type="OrthoDB" id="8527964at2"/>
<keyword evidence="1" id="KW-1133">Transmembrane helix</keyword>
<name>A0A2A7MWH5_MYCAG</name>
<dbReference type="InterPro" id="IPR007820">
    <property type="entry name" value="AbrB_fam"/>
</dbReference>
<evidence type="ECO:0000313" key="4">
    <source>
        <dbReference type="Proteomes" id="UP000220914"/>
    </source>
</evidence>
<dbReference type="Pfam" id="PF05145">
    <property type="entry name" value="AbrB"/>
    <property type="match status" value="1"/>
</dbReference>
<comment type="caution">
    <text evidence="3">The sequence shown here is derived from an EMBL/GenBank/DDBJ whole genome shotgun (WGS) entry which is preliminary data.</text>
</comment>
<evidence type="ECO:0000256" key="1">
    <source>
        <dbReference type="SAM" id="Phobius"/>
    </source>
</evidence>
<evidence type="ECO:0000313" key="5">
    <source>
        <dbReference type="Proteomes" id="UP000465302"/>
    </source>
</evidence>
<protein>
    <recommendedName>
        <fullName evidence="6">AbrB family transcriptional regulator</fullName>
    </recommendedName>
</protein>
<reference evidence="3 4" key="1">
    <citation type="submission" date="2017-10" db="EMBL/GenBank/DDBJ databases">
        <title>The new phylogeny of genus Mycobacterium.</title>
        <authorList>
            <person name="Tortoli E."/>
            <person name="Trovato A."/>
            <person name="Cirillo D.M."/>
        </authorList>
    </citation>
    <scope>NUCLEOTIDE SEQUENCE [LARGE SCALE GENOMIC DNA]</scope>
    <source>
        <strain evidence="3 4">CCUG37673</strain>
    </source>
</reference>
<dbReference type="PANTHER" id="PTHR38457:SF1">
    <property type="entry name" value="REGULATOR ABRB-RELATED"/>
    <property type="match status" value="1"/>
</dbReference>
<dbReference type="PANTHER" id="PTHR38457">
    <property type="entry name" value="REGULATOR ABRB-RELATED"/>
    <property type="match status" value="1"/>
</dbReference>
<evidence type="ECO:0008006" key="6">
    <source>
        <dbReference type="Google" id="ProtNLM"/>
    </source>
</evidence>
<sequence length="173" mass="17748">MNVGSLLLTAAAALLGATIATLLHLPAAPLLGAMVGVAVVNIATSSAFPIAPAGRWIVYVCMGWLLGMSVNADTLKQLRDAFVPIAVTVVAFLVFGLVAAWLLWRFTSIDSLTALLATAPGGIAQMGAFSAGAGANVPIVLTVHVLRITSVIVLMSVGLRLMGDAVEREATAR</sequence>
<proteinExistence type="predicted"/>
<accession>A0A2A7MWH5</accession>
<keyword evidence="1" id="KW-0472">Membrane</keyword>
<dbReference type="EMBL" id="BLKS01000001">
    <property type="protein sequence ID" value="GFG48966.1"/>
    <property type="molecule type" value="Genomic_DNA"/>
</dbReference>
<dbReference type="EMBL" id="PDCP01000044">
    <property type="protein sequence ID" value="PEG35518.1"/>
    <property type="molecule type" value="Genomic_DNA"/>
</dbReference>
<evidence type="ECO:0000313" key="2">
    <source>
        <dbReference type="EMBL" id="GFG48966.1"/>
    </source>
</evidence>
<evidence type="ECO:0000313" key="3">
    <source>
        <dbReference type="EMBL" id="PEG35518.1"/>
    </source>
</evidence>
<dbReference type="AlphaFoldDB" id="A0A2A7MWH5"/>
<keyword evidence="1" id="KW-0812">Transmembrane</keyword>
<dbReference type="GO" id="GO:0016020">
    <property type="term" value="C:membrane"/>
    <property type="evidence" value="ECO:0007669"/>
    <property type="project" value="InterPro"/>
</dbReference>